<name>A0ABT0XGM0_9BACI</name>
<accession>A0ABT0XGM0</accession>
<sequence>MNQASILLIHHQGGGGISQFINNWTKQYTGDVYEAFVDTGGLQFQRPNQPSETVSYDSLIERIRTYRIKEVHIHHFWNIQLPSLVHILKELNCPYTVWLHDFYTICPYVFFVNQKGRYCGRPKQEAVCDRCASNGARHSQMKQMLNVVDPTINKWRNISQQLLAEAKRVISPSESTKAIIHEYFPTIKMEVVPHPLLLNLKIEEPKQPIHQPLRIAFIGNIFYHKGEKEVKSLVTQTFVTKLPCLFYLYGESGRDLKRLNVKNFVQRGSYSSSEHLHTLLTEDKIDFVIIPSICPETFSYTTHESLYLGFPVLCFDLGAQSEIVQKTNGGWVVEAGDFKALYFKVSHLVSHTDEIYQKKTNAYRYHIEMAKSRNDH</sequence>
<keyword evidence="2" id="KW-1185">Reference proteome</keyword>
<dbReference type="EMBL" id="JAMQJY010000001">
    <property type="protein sequence ID" value="MCM2675041.1"/>
    <property type="molecule type" value="Genomic_DNA"/>
</dbReference>
<dbReference type="Proteomes" id="UP001203665">
    <property type="component" value="Unassembled WGS sequence"/>
</dbReference>
<dbReference type="EC" id="2.4.-.-" evidence="1"/>
<organism evidence="1 2">
    <name type="scientific">Alkalicoccobacillus plakortidis</name>
    <dbReference type="NCBI Taxonomy" id="444060"/>
    <lineage>
        <taxon>Bacteria</taxon>
        <taxon>Bacillati</taxon>
        <taxon>Bacillota</taxon>
        <taxon>Bacilli</taxon>
        <taxon>Bacillales</taxon>
        <taxon>Bacillaceae</taxon>
        <taxon>Alkalicoccobacillus</taxon>
    </lineage>
</organism>
<keyword evidence="1" id="KW-0328">Glycosyltransferase</keyword>
<dbReference type="RefSeq" id="WP_251605230.1">
    <property type="nucleotide sequence ID" value="NZ_JAMQJY010000001.1"/>
</dbReference>
<dbReference type="PANTHER" id="PTHR12526:SF630">
    <property type="entry name" value="GLYCOSYLTRANSFERASE"/>
    <property type="match status" value="1"/>
</dbReference>
<keyword evidence="1" id="KW-0808">Transferase</keyword>
<comment type="caution">
    <text evidence="1">The sequence shown here is derived from an EMBL/GenBank/DDBJ whole genome shotgun (WGS) entry which is preliminary data.</text>
</comment>
<dbReference type="PANTHER" id="PTHR12526">
    <property type="entry name" value="GLYCOSYLTRANSFERASE"/>
    <property type="match status" value="1"/>
</dbReference>
<protein>
    <submittedName>
        <fullName evidence="1">Glycosyltransferase</fullName>
        <ecNumber evidence="1">2.4.-.-</ecNumber>
    </submittedName>
</protein>
<evidence type="ECO:0000313" key="1">
    <source>
        <dbReference type="EMBL" id="MCM2675041.1"/>
    </source>
</evidence>
<gene>
    <name evidence="1" type="ORF">NDM98_05775</name>
</gene>
<dbReference type="GO" id="GO:0016757">
    <property type="term" value="F:glycosyltransferase activity"/>
    <property type="evidence" value="ECO:0007669"/>
    <property type="project" value="UniProtKB-KW"/>
</dbReference>
<evidence type="ECO:0000313" key="2">
    <source>
        <dbReference type="Proteomes" id="UP001203665"/>
    </source>
</evidence>
<dbReference type="Gene3D" id="3.40.50.2000">
    <property type="entry name" value="Glycogen Phosphorylase B"/>
    <property type="match status" value="2"/>
</dbReference>
<reference evidence="1" key="1">
    <citation type="submission" date="2022-06" db="EMBL/GenBank/DDBJ databases">
        <title>Alkalicoccobacillus porphyridii sp. nov., isolated from a marine red alga, Porphyridium purpureum and reclassification of Shouchella plakortidis and Shouchella gibsonii as Alkalicoccobacillus plakortidis comb. nov. and Alkalicoccobacillus gibsonii comb. nov.</title>
        <authorList>
            <person name="Kim K.H."/>
            <person name="Lee J.K."/>
            <person name="Han D.M."/>
            <person name="Baek J.H."/>
            <person name="Jeon C.O."/>
        </authorList>
    </citation>
    <scope>NUCLEOTIDE SEQUENCE</scope>
    <source>
        <strain evidence="1">DSM 19153</strain>
    </source>
</reference>
<dbReference type="Pfam" id="PF13692">
    <property type="entry name" value="Glyco_trans_1_4"/>
    <property type="match status" value="1"/>
</dbReference>
<proteinExistence type="predicted"/>
<dbReference type="SUPFAM" id="SSF53756">
    <property type="entry name" value="UDP-Glycosyltransferase/glycogen phosphorylase"/>
    <property type="match status" value="1"/>
</dbReference>